<proteinExistence type="predicted"/>
<gene>
    <name evidence="5" type="ORF">SLS60_007347</name>
</gene>
<organism evidence="5 6">
    <name type="scientific">Paraconiothyrium brasiliense</name>
    <dbReference type="NCBI Taxonomy" id="300254"/>
    <lineage>
        <taxon>Eukaryota</taxon>
        <taxon>Fungi</taxon>
        <taxon>Dikarya</taxon>
        <taxon>Ascomycota</taxon>
        <taxon>Pezizomycotina</taxon>
        <taxon>Dothideomycetes</taxon>
        <taxon>Pleosporomycetidae</taxon>
        <taxon>Pleosporales</taxon>
        <taxon>Massarineae</taxon>
        <taxon>Didymosphaeriaceae</taxon>
        <taxon>Paraconiothyrium</taxon>
    </lineage>
</organism>
<comment type="caution">
    <text evidence="5">The sequence shown here is derived from an EMBL/GenBank/DDBJ whole genome shotgun (WGS) entry which is preliminary data.</text>
</comment>
<keyword evidence="2" id="KW-0539">Nucleus</keyword>
<evidence type="ECO:0000313" key="6">
    <source>
        <dbReference type="Proteomes" id="UP001521785"/>
    </source>
</evidence>
<reference evidence="5 6" key="1">
    <citation type="submission" date="2024-02" db="EMBL/GenBank/DDBJ databases">
        <title>De novo assembly and annotation of 12 fungi associated with fruit tree decline syndrome in Ontario, Canada.</title>
        <authorList>
            <person name="Sulman M."/>
            <person name="Ellouze W."/>
            <person name="Ilyukhin E."/>
        </authorList>
    </citation>
    <scope>NUCLEOTIDE SEQUENCE [LARGE SCALE GENOMIC DNA]</scope>
    <source>
        <strain evidence="5 6">M42-189</strain>
    </source>
</reference>
<feature type="compositionally biased region" description="Basic and acidic residues" evidence="3">
    <location>
        <begin position="162"/>
        <end position="178"/>
    </location>
</feature>
<feature type="compositionally biased region" description="Low complexity" evidence="3">
    <location>
        <begin position="185"/>
        <end position="196"/>
    </location>
</feature>
<evidence type="ECO:0000256" key="3">
    <source>
        <dbReference type="SAM" id="MobiDB-lite"/>
    </source>
</evidence>
<sequence length="220" mass="24536">MSSGFVSGGTIDKPTERDDEWRVAQAELEAKRLEREDRDRQHEGKSLYEVLQANKAAKQDAFEEATRLKNQYRALDDDEAEFLDSVLEATRKKEAEVRKDTMEQLDAFRKQQEEAERKALEAEEPEGVKEEEAHWVPHGRKRKKGPELLKGVKLRKTSSAADETKDVKKKSEAVDTKKPPPPAAPSATAAATKPTSASPPPKPSVPVLLDLGYASSDEDD</sequence>
<feature type="region of interest" description="Disordered" evidence="3">
    <location>
        <begin position="1"/>
        <end position="21"/>
    </location>
</feature>
<protein>
    <recommendedName>
        <fullName evidence="4">FAM192A/Fyv6 N-terminal domain-containing protein</fullName>
    </recommendedName>
</protein>
<name>A0ABR3R535_9PLEO</name>
<feature type="domain" description="FAM192A/Fyv6 N-terminal" evidence="4">
    <location>
        <begin position="5"/>
        <end position="109"/>
    </location>
</feature>
<dbReference type="Pfam" id="PF10187">
    <property type="entry name" value="FAM192A_Fyv6_N"/>
    <property type="match status" value="1"/>
</dbReference>
<accession>A0ABR3R535</accession>
<dbReference type="PANTHER" id="PTHR13495:SF0">
    <property type="entry name" value="PSME3-INTERACTING PROTEIN"/>
    <property type="match status" value="1"/>
</dbReference>
<evidence type="ECO:0000313" key="5">
    <source>
        <dbReference type="EMBL" id="KAL1599544.1"/>
    </source>
</evidence>
<keyword evidence="6" id="KW-1185">Reference proteome</keyword>
<feature type="region of interest" description="Disordered" evidence="3">
    <location>
        <begin position="105"/>
        <end position="220"/>
    </location>
</feature>
<dbReference type="Proteomes" id="UP001521785">
    <property type="component" value="Unassembled WGS sequence"/>
</dbReference>
<feature type="compositionally biased region" description="Basic and acidic residues" evidence="3">
    <location>
        <begin position="105"/>
        <end position="135"/>
    </location>
</feature>
<evidence type="ECO:0000259" key="4">
    <source>
        <dbReference type="Pfam" id="PF10187"/>
    </source>
</evidence>
<dbReference type="PANTHER" id="PTHR13495">
    <property type="entry name" value="NEFA-INTERACTING NUCLEAR PROTEIN NIP30"/>
    <property type="match status" value="1"/>
</dbReference>
<evidence type="ECO:0000256" key="1">
    <source>
        <dbReference type="ARBA" id="ARBA00004123"/>
    </source>
</evidence>
<comment type="subcellular location">
    <subcellularLocation>
        <location evidence="1">Nucleus</location>
    </subcellularLocation>
</comment>
<dbReference type="EMBL" id="JAKJXO020000010">
    <property type="protein sequence ID" value="KAL1599544.1"/>
    <property type="molecule type" value="Genomic_DNA"/>
</dbReference>
<dbReference type="InterPro" id="IPR019331">
    <property type="entry name" value="FAM192A/Fyv6_N"/>
</dbReference>
<dbReference type="InterPro" id="IPR039845">
    <property type="entry name" value="FAM192A"/>
</dbReference>
<evidence type="ECO:0000256" key="2">
    <source>
        <dbReference type="ARBA" id="ARBA00023242"/>
    </source>
</evidence>